<dbReference type="SUPFAM" id="SSF53335">
    <property type="entry name" value="S-adenosyl-L-methionine-dependent methyltransferases"/>
    <property type="match status" value="1"/>
</dbReference>
<dbReference type="InterPro" id="IPR029063">
    <property type="entry name" value="SAM-dependent_MTases_sf"/>
</dbReference>
<comment type="caution">
    <text evidence="6">The sequence shown here is derived from an EMBL/GenBank/DDBJ whole genome shotgun (WGS) entry which is preliminary data.</text>
</comment>
<evidence type="ECO:0000313" key="6">
    <source>
        <dbReference type="EMBL" id="KAK4756616.1"/>
    </source>
</evidence>
<protein>
    <recommendedName>
        <fullName evidence="5">PABS domain-containing protein</fullName>
    </recommendedName>
</protein>
<evidence type="ECO:0000256" key="4">
    <source>
        <dbReference type="PROSITE-ProRule" id="PRU00354"/>
    </source>
</evidence>
<keyword evidence="7" id="KW-1185">Reference proteome</keyword>
<feature type="active site" description="Proton acceptor" evidence="4">
    <location>
        <position position="73"/>
    </location>
</feature>
<keyword evidence="2 4" id="KW-0808">Transferase</keyword>
<dbReference type="Proteomes" id="UP001345219">
    <property type="component" value="Chromosome 6"/>
</dbReference>
<evidence type="ECO:0000256" key="3">
    <source>
        <dbReference type="ARBA" id="ARBA00023115"/>
    </source>
</evidence>
<dbReference type="Gene3D" id="3.40.50.150">
    <property type="entry name" value="Vaccinia Virus protein VP39"/>
    <property type="match status" value="1"/>
</dbReference>
<accession>A0AAN7PZC9</accession>
<dbReference type="AlphaFoldDB" id="A0AAN7PZC9"/>
<gene>
    <name evidence="6" type="ORF">SAY87_006743</name>
</gene>
<reference evidence="6 7" key="1">
    <citation type="journal article" date="2023" name="Hortic Res">
        <title>Pangenome of water caltrop reveals structural variations and asymmetric subgenome divergence after allopolyploidization.</title>
        <authorList>
            <person name="Zhang X."/>
            <person name="Chen Y."/>
            <person name="Wang L."/>
            <person name="Yuan Y."/>
            <person name="Fang M."/>
            <person name="Shi L."/>
            <person name="Lu R."/>
            <person name="Comes H.P."/>
            <person name="Ma Y."/>
            <person name="Chen Y."/>
            <person name="Huang G."/>
            <person name="Zhou Y."/>
            <person name="Zheng Z."/>
            <person name="Qiu Y."/>
        </authorList>
    </citation>
    <scope>NUCLEOTIDE SEQUENCE [LARGE SCALE GENOMIC DNA]</scope>
    <source>
        <tissue evidence="6">Roots</tissue>
    </source>
</reference>
<evidence type="ECO:0000259" key="5">
    <source>
        <dbReference type="PROSITE" id="PS51006"/>
    </source>
</evidence>
<dbReference type="GO" id="GO:0006596">
    <property type="term" value="P:polyamine biosynthetic process"/>
    <property type="evidence" value="ECO:0007669"/>
    <property type="project" value="UniProtKB-UniRule"/>
</dbReference>
<proteinExistence type="inferred from homology"/>
<sequence length="156" mass="17500">MFIMGGAEGSTAREAIKHKTIEKVVMCDLDKYECLNRCRRLSISARKKLNIVINDAKAELEKRNDQFDIIVGDLADPVEGGPCYQLYTKSSYEKIVKPKLSTPNPSLLNLTSNSQFLIILFWVVLKQASDHPLSVDPDEIDKRIALQIGLEESCST</sequence>
<evidence type="ECO:0000256" key="2">
    <source>
        <dbReference type="ARBA" id="ARBA00022679"/>
    </source>
</evidence>
<evidence type="ECO:0000313" key="7">
    <source>
        <dbReference type="Proteomes" id="UP001345219"/>
    </source>
</evidence>
<dbReference type="EMBL" id="JAXIOK010000013">
    <property type="protein sequence ID" value="KAK4756616.1"/>
    <property type="molecule type" value="Genomic_DNA"/>
</dbReference>
<organism evidence="6 7">
    <name type="scientific">Trapa incisa</name>
    <dbReference type="NCBI Taxonomy" id="236973"/>
    <lineage>
        <taxon>Eukaryota</taxon>
        <taxon>Viridiplantae</taxon>
        <taxon>Streptophyta</taxon>
        <taxon>Embryophyta</taxon>
        <taxon>Tracheophyta</taxon>
        <taxon>Spermatophyta</taxon>
        <taxon>Magnoliopsida</taxon>
        <taxon>eudicotyledons</taxon>
        <taxon>Gunneridae</taxon>
        <taxon>Pentapetalae</taxon>
        <taxon>rosids</taxon>
        <taxon>malvids</taxon>
        <taxon>Myrtales</taxon>
        <taxon>Lythraceae</taxon>
        <taxon>Trapa</taxon>
    </lineage>
</organism>
<evidence type="ECO:0000256" key="1">
    <source>
        <dbReference type="ARBA" id="ARBA00007867"/>
    </source>
</evidence>
<feature type="domain" description="PABS" evidence="5">
    <location>
        <begin position="1"/>
        <end position="101"/>
    </location>
</feature>
<dbReference type="PANTHER" id="PTHR43317">
    <property type="entry name" value="THERMOSPERMINE SYNTHASE ACAULIS5"/>
    <property type="match status" value="1"/>
</dbReference>
<dbReference type="InterPro" id="IPR030374">
    <property type="entry name" value="PABS"/>
</dbReference>
<dbReference type="PROSITE" id="PS51006">
    <property type="entry name" value="PABS_2"/>
    <property type="match status" value="1"/>
</dbReference>
<keyword evidence="3 4" id="KW-0620">Polyamine biosynthesis</keyword>
<name>A0AAN7PZC9_9MYRT</name>
<dbReference type="GO" id="GO:0010487">
    <property type="term" value="F:thermospermine synthase activity"/>
    <property type="evidence" value="ECO:0007669"/>
    <property type="project" value="TreeGrafter"/>
</dbReference>
<dbReference type="PANTHER" id="PTHR43317:SF1">
    <property type="entry name" value="THERMOSPERMINE SYNTHASE ACAULIS5"/>
    <property type="match status" value="1"/>
</dbReference>
<dbReference type="Pfam" id="PF01564">
    <property type="entry name" value="Spermine_synth"/>
    <property type="match status" value="1"/>
</dbReference>
<comment type="similarity">
    <text evidence="1">Belongs to the spermidine/spermine synthase family.</text>
</comment>